<dbReference type="Gene3D" id="3.40.50.1820">
    <property type="entry name" value="alpha/beta hydrolase"/>
    <property type="match status" value="1"/>
</dbReference>
<accession>A0ABP9VN41</accession>
<dbReference type="PANTHER" id="PTHR35340">
    <property type="entry name" value="PQQ ENZYME REPEAT PROTEIN-RELATED"/>
    <property type="match status" value="1"/>
</dbReference>
<dbReference type="Gene3D" id="2.120.10.30">
    <property type="entry name" value="TolB, C-terminal domain"/>
    <property type="match status" value="1"/>
</dbReference>
<dbReference type="InterPro" id="IPR029058">
    <property type="entry name" value="AB_hydrolase_fold"/>
</dbReference>
<dbReference type="SUPFAM" id="SSF53474">
    <property type="entry name" value="alpha/beta-Hydrolases"/>
    <property type="match status" value="1"/>
</dbReference>
<gene>
    <name evidence="1" type="ORF">Rcae01_02042</name>
</gene>
<name>A0ABP9VN41_9BACT</name>
<dbReference type="PANTHER" id="PTHR35340:SF5">
    <property type="entry name" value="ASST-DOMAIN-CONTAINING PROTEIN"/>
    <property type="match status" value="1"/>
</dbReference>
<dbReference type="EMBL" id="BAABRO010000003">
    <property type="protein sequence ID" value="GAA5506589.1"/>
    <property type="molecule type" value="Genomic_DNA"/>
</dbReference>
<dbReference type="Proteomes" id="UP001416858">
    <property type="component" value="Unassembled WGS sequence"/>
</dbReference>
<dbReference type="RefSeq" id="WP_345683514.1">
    <property type="nucleotide sequence ID" value="NZ_BAABRO010000003.1"/>
</dbReference>
<keyword evidence="2" id="KW-1185">Reference proteome</keyword>
<evidence type="ECO:0000313" key="2">
    <source>
        <dbReference type="Proteomes" id="UP001416858"/>
    </source>
</evidence>
<comment type="caution">
    <text evidence="1">The sequence shown here is derived from an EMBL/GenBank/DDBJ whole genome shotgun (WGS) entry which is preliminary data.</text>
</comment>
<reference evidence="1 2" key="1">
    <citation type="submission" date="2024-02" db="EMBL/GenBank/DDBJ databases">
        <title>Rhodopirellula caenicola NBRC 110016.</title>
        <authorList>
            <person name="Ichikawa N."/>
            <person name="Katano-Makiyama Y."/>
            <person name="Hidaka K."/>
        </authorList>
    </citation>
    <scope>NUCLEOTIDE SEQUENCE [LARGE SCALE GENOMIC DNA]</scope>
    <source>
        <strain evidence="1 2">NBRC 110016</strain>
    </source>
</reference>
<evidence type="ECO:0000313" key="1">
    <source>
        <dbReference type="EMBL" id="GAA5506589.1"/>
    </source>
</evidence>
<dbReference type="SUPFAM" id="SSF63829">
    <property type="entry name" value="Calcium-dependent phosphotriesterase"/>
    <property type="match status" value="1"/>
</dbReference>
<protein>
    <recommendedName>
        <fullName evidence="3">Alpha/beta hydrolase family protein</fullName>
    </recommendedName>
</protein>
<dbReference type="InterPro" id="IPR053143">
    <property type="entry name" value="Arylsulfate_ST"/>
</dbReference>
<sequence length="609" mass="66654">MTLLKQSTVGIIGDGFSRSESRQDFRFPRWSKRLARFASSAMTPKGLSPFLLVALLATTAIPAGVSSADDAASSEGRLASDLQSQGIQPTTAEFQGFTQYNFELDGVDCKIVSPKQAASGNPWVWRARFWGHEPQFDRAMLERGWHVCYCDVGGLFGADPAIERWDAFYSLSQKLGLHAKPFLEGMSRGGLIIMRWASVHPDQVSGIYADNAVMDIRSWPGGKGTGIGAPREWDRCLQAYGMTDEQSASFKAGPLDRLKPLADAGVPIFALINEADNVVPPAENGDRLVAEYKKLGGKIEVMRRPGLGHHPHSLKDPAPIVAFALASIHGVQHSLFIAGPSFTGILDEQGNEIWNAGKPAARDGFVLPNGNVLIAWKDIVKELNRDHKVVFQYRKSNENAEIGTVERLENGNTLITELGKKPRLMEVDRDGSVVIEFPLQPETDNAHMQTRMARKLPSGNYLVPHLLAFKVKEYTPAGKVVHEIKTDLESLGGRKAENWPFTAIRLENGNTVVTLTHGNKVVEFAPDGEVVWEVNNDDLPGSPLVDPCGAQRLPNGNTVIASYGARKGIKVLEVTPAKQIVWTYDGKHRAHEIQVLTTNGQPIAGPPMK</sequence>
<organism evidence="1 2">
    <name type="scientific">Novipirellula caenicola</name>
    <dbReference type="NCBI Taxonomy" id="1536901"/>
    <lineage>
        <taxon>Bacteria</taxon>
        <taxon>Pseudomonadati</taxon>
        <taxon>Planctomycetota</taxon>
        <taxon>Planctomycetia</taxon>
        <taxon>Pirellulales</taxon>
        <taxon>Pirellulaceae</taxon>
        <taxon>Novipirellula</taxon>
    </lineage>
</organism>
<dbReference type="InterPro" id="IPR011042">
    <property type="entry name" value="6-blade_b-propeller_TolB-like"/>
</dbReference>
<evidence type="ECO:0008006" key="3">
    <source>
        <dbReference type="Google" id="ProtNLM"/>
    </source>
</evidence>
<proteinExistence type="predicted"/>